<dbReference type="RefSeq" id="WP_154756544.1">
    <property type="nucleotide sequence ID" value="NZ_WMBA01000011.1"/>
</dbReference>
<evidence type="ECO:0000313" key="2">
    <source>
        <dbReference type="EMBL" id="MTD54318.1"/>
    </source>
</evidence>
<gene>
    <name evidence="2" type="ORF">GKO32_10065</name>
</gene>
<keyword evidence="1" id="KW-0732">Signal</keyword>
<dbReference type="EMBL" id="WMBA01000011">
    <property type="protein sequence ID" value="MTD54318.1"/>
    <property type="molecule type" value="Genomic_DNA"/>
</dbReference>
<dbReference type="InterPro" id="IPR036379">
    <property type="entry name" value="A-amylase_inhib_sf"/>
</dbReference>
<dbReference type="AlphaFoldDB" id="A0A6N7YR07"/>
<name>A0A6N7YR07_9PSEU</name>
<accession>A0A6N7YR07</accession>
<reference evidence="2 3" key="1">
    <citation type="submission" date="2019-11" db="EMBL/GenBank/DDBJ databases">
        <title>Draft genome of Amycolatopsis RM579.</title>
        <authorList>
            <person name="Duangmal K."/>
            <person name="Mingma R."/>
        </authorList>
    </citation>
    <scope>NUCLEOTIDE SEQUENCE [LARGE SCALE GENOMIC DNA]</scope>
    <source>
        <strain evidence="2 3">RM579</strain>
    </source>
</reference>
<feature type="chain" id="PRO_5039326817" evidence="1">
    <location>
        <begin position="23"/>
        <end position="128"/>
    </location>
</feature>
<proteinExistence type="predicted"/>
<dbReference type="OrthoDB" id="3543061at2"/>
<keyword evidence="3" id="KW-1185">Reference proteome</keyword>
<feature type="signal peptide" evidence="1">
    <location>
        <begin position="1"/>
        <end position="22"/>
    </location>
</feature>
<sequence>MAISHKLGMVLGAAALAGAASAGSLAPAAQAAVSSQTGVVQAGSAPVLTAAATATPAAAKPSCVNVRHTVGTATQTVYVTNNCSYTVSFVVHRVGPDSPCLHAGPHGGSRSYKWANGLNYQGISFGCD</sequence>
<evidence type="ECO:0000256" key="1">
    <source>
        <dbReference type="SAM" id="SignalP"/>
    </source>
</evidence>
<dbReference type="Proteomes" id="UP000440096">
    <property type="component" value="Unassembled WGS sequence"/>
</dbReference>
<evidence type="ECO:0000313" key="3">
    <source>
        <dbReference type="Proteomes" id="UP000440096"/>
    </source>
</evidence>
<comment type="caution">
    <text evidence="2">The sequence shown here is derived from an EMBL/GenBank/DDBJ whole genome shotgun (WGS) entry which is preliminary data.</text>
</comment>
<protein>
    <submittedName>
        <fullName evidence="2">Uncharacterized protein</fullName>
    </submittedName>
</protein>
<organism evidence="2 3">
    <name type="scientific">Amycolatopsis pithecellobii</name>
    <dbReference type="NCBI Taxonomy" id="664692"/>
    <lineage>
        <taxon>Bacteria</taxon>
        <taxon>Bacillati</taxon>
        <taxon>Actinomycetota</taxon>
        <taxon>Actinomycetes</taxon>
        <taxon>Pseudonocardiales</taxon>
        <taxon>Pseudonocardiaceae</taxon>
        <taxon>Amycolatopsis</taxon>
    </lineage>
</organism>
<dbReference type="GO" id="GO:0015066">
    <property type="term" value="F:alpha-amylase inhibitor activity"/>
    <property type="evidence" value="ECO:0007669"/>
    <property type="project" value="InterPro"/>
</dbReference>
<dbReference type="Gene3D" id="2.60.40.20">
    <property type="entry name" value="Alpha-amylase inhibitor"/>
    <property type="match status" value="1"/>
</dbReference>